<organism evidence="2 3">
    <name type="scientific">Hassallia byssoidea VB512170</name>
    <dbReference type="NCBI Taxonomy" id="1304833"/>
    <lineage>
        <taxon>Bacteria</taxon>
        <taxon>Bacillati</taxon>
        <taxon>Cyanobacteriota</taxon>
        <taxon>Cyanophyceae</taxon>
        <taxon>Nostocales</taxon>
        <taxon>Tolypothrichaceae</taxon>
        <taxon>Hassallia</taxon>
    </lineage>
</organism>
<evidence type="ECO:0000313" key="2">
    <source>
        <dbReference type="EMBL" id="NEU73578.1"/>
    </source>
</evidence>
<dbReference type="RefSeq" id="WP_039740902.1">
    <property type="nucleotide sequence ID" value="NZ_JTCM02000025.1"/>
</dbReference>
<keyword evidence="3" id="KW-1185">Reference proteome</keyword>
<dbReference type="Proteomes" id="UP000031549">
    <property type="component" value="Unassembled WGS sequence"/>
</dbReference>
<accession>A0A846H9D6</accession>
<sequence>MVRPTIGQLEREISQRIGSLYNTQLGLRPSKVICHCFDKEIVVTLEDSVTLVEQTLVDGNYRKLAEEVRVSLNKIIKPQIKALIEEIIHRNVIDIISNSSLATNRTGIIAILEQSPAVRNPEAIPKVDLNSVSD</sequence>
<dbReference type="AlphaFoldDB" id="A0A846H9D6"/>
<comment type="caution">
    <text evidence="2">The sequence shown here is derived from an EMBL/GenBank/DDBJ whole genome shotgun (WGS) entry which is preliminary data.</text>
</comment>
<dbReference type="Pfam" id="PF10057">
    <property type="entry name" value="MpsC"/>
    <property type="match status" value="1"/>
</dbReference>
<name>A0A846H9D6_9CYAN</name>
<proteinExistence type="predicted"/>
<dbReference type="EMBL" id="JTCM02000025">
    <property type="protein sequence ID" value="NEU73578.1"/>
    <property type="molecule type" value="Genomic_DNA"/>
</dbReference>
<gene>
    <name evidence="2" type="ORF">PI95_013640</name>
</gene>
<reference evidence="2 3" key="1">
    <citation type="journal article" date="2015" name="Genome Announc.">
        <title>Draft Genome Sequence of Cyanobacterium Hassallia byssoidea Strain VB512170, Isolated from Monuments in India.</title>
        <authorList>
            <person name="Singh D."/>
            <person name="Chandrababunaidu M.M."/>
            <person name="Panda A."/>
            <person name="Sen D."/>
            <person name="Bhattacharyya S."/>
            <person name="Adhikary S.P."/>
            <person name="Tripathy S."/>
        </authorList>
    </citation>
    <scope>NUCLEOTIDE SEQUENCE [LARGE SCALE GENOMIC DNA]</scope>
    <source>
        <strain evidence="2 3">VB512170</strain>
    </source>
</reference>
<feature type="domain" description="Na+-translocating membrane potential-generating system MpsC" evidence="1">
    <location>
        <begin position="6"/>
        <end position="114"/>
    </location>
</feature>
<protein>
    <submittedName>
        <fullName evidence="2">DUF2294 domain-containing protein</fullName>
    </submittedName>
</protein>
<evidence type="ECO:0000313" key="3">
    <source>
        <dbReference type="Proteomes" id="UP000031549"/>
    </source>
</evidence>
<dbReference type="InterPro" id="IPR018745">
    <property type="entry name" value="MpsC"/>
</dbReference>
<evidence type="ECO:0000259" key="1">
    <source>
        <dbReference type="Pfam" id="PF10057"/>
    </source>
</evidence>